<accession>A0A4U1GLT3</accession>
<reference evidence="3 5" key="1">
    <citation type="submission" date="2019-02" db="EMBL/GenBank/DDBJ databases">
        <title>Pedobacter sp. RP-3-8 sp. nov., isolated from Arctic soil.</title>
        <authorList>
            <person name="Dahal R.H."/>
        </authorList>
    </citation>
    <scope>NUCLEOTIDE SEQUENCE [LARGE SCALE GENOMIC DNA]</scope>
    <source>
        <strain evidence="3 5">RP-3-8</strain>
    </source>
</reference>
<dbReference type="OrthoDB" id="9792011at2"/>
<dbReference type="EMBL" id="SWDX01000001">
    <property type="protein sequence ID" value="TKC65355.1"/>
    <property type="molecule type" value="Genomic_DNA"/>
</dbReference>
<proteinExistence type="predicted"/>
<evidence type="ECO:0000256" key="1">
    <source>
        <dbReference type="SAM" id="SignalP"/>
    </source>
</evidence>
<dbReference type="PROSITE" id="PS51257">
    <property type="entry name" value="PROKAR_LIPOPROTEIN"/>
    <property type="match status" value="1"/>
</dbReference>
<evidence type="ECO:0000313" key="4">
    <source>
        <dbReference type="EMBL" id="TKC65355.1"/>
    </source>
</evidence>
<name>A0A4U1GLT3_9SPHI</name>
<dbReference type="EMBL" id="SJSM01000002">
    <property type="protein sequence ID" value="TCC98707.1"/>
    <property type="molecule type" value="Genomic_DNA"/>
</dbReference>
<accession>A0A4R0NG44</accession>
<evidence type="ECO:0000313" key="6">
    <source>
        <dbReference type="Proteomes" id="UP000309594"/>
    </source>
</evidence>
<feature type="domain" description="DUF4397" evidence="2">
    <location>
        <begin position="42"/>
        <end position="149"/>
    </location>
</feature>
<evidence type="ECO:0000313" key="3">
    <source>
        <dbReference type="EMBL" id="TCC98707.1"/>
    </source>
</evidence>
<dbReference type="Proteomes" id="UP000291117">
    <property type="component" value="Unassembled WGS sequence"/>
</dbReference>
<comment type="caution">
    <text evidence="4">The sequence shown here is derived from an EMBL/GenBank/DDBJ whole genome shotgun (WGS) entry which is preliminary data.</text>
</comment>
<reference evidence="4 6" key="2">
    <citation type="submission" date="2019-04" db="EMBL/GenBank/DDBJ databases">
        <title>Pedobacter sp. RP-1-16 sp. nov., isolated from Arctic soil.</title>
        <authorList>
            <person name="Dahal R.H."/>
            <person name="Kim D.-U."/>
        </authorList>
    </citation>
    <scope>NUCLEOTIDE SEQUENCE [LARGE SCALE GENOMIC DNA]</scope>
    <source>
        <strain evidence="4 6">RP-1-16</strain>
    </source>
</reference>
<organism evidence="4 6">
    <name type="scientific">Pedobacter hiemivivus</name>
    <dbReference type="NCBI Taxonomy" id="2530454"/>
    <lineage>
        <taxon>Bacteria</taxon>
        <taxon>Pseudomonadati</taxon>
        <taxon>Bacteroidota</taxon>
        <taxon>Sphingobacteriia</taxon>
        <taxon>Sphingobacteriales</taxon>
        <taxon>Sphingobacteriaceae</taxon>
        <taxon>Pedobacter</taxon>
    </lineage>
</organism>
<evidence type="ECO:0000313" key="5">
    <source>
        <dbReference type="Proteomes" id="UP000291117"/>
    </source>
</evidence>
<dbReference type="RefSeq" id="WP_131607690.1">
    <property type="nucleotide sequence ID" value="NZ_SJSM01000002.1"/>
</dbReference>
<keyword evidence="1" id="KW-0732">Signal</keyword>
<gene>
    <name evidence="3" type="ORF">EZ444_05360</name>
    <name evidence="4" type="ORF">FBD94_02020</name>
</gene>
<evidence type="ECO:0000259" key="2">
    <source>
        <dbReference type="Pfam" id="PF14344"/>
    </source>
</evidence>
<feature type="chain" id="PRO_5040598271" evidence="1">
    <location>
        <begin position="27"/>
        <end position="232"/>
    </location>
</feature>
<feature type="signal peptide" evidence="1">
    <location>
        <begin position="1"/>
        <end position="26"/>
    </location>
</feature>
<dbReference type="Pfam" id="PF14344">
    <property type="entry name" value="DUF4397"/>
    <property type="match status" value="1"/>
</dbReference>
<dbReference type="Proteomes" id="UP000309594">
    <property type="component" value="Unassembled WGS sequence"/>
</dbReference>
<dbReference type="InterPro" id="IPR025510">
    <property type="entry name" value="DUF4397"/>
</dbReference>
<dbReference type="AlphaFoldDB" id="A0A4U1GLT3"/>
<keyword evidence="5" id="KW-1185">Reference proteome</keyword>
<protein>
    <submittedName>
        <fullName evidence="4">DUF4397 domain-containing protein</fullName>
    </submittedName>
</protein>
<sequence>MKKLFLLSSKTRMAFMIACSSIMLLASCSKKNDIEPLPVGEAKVRYINAFYGALAQDFYVNGTKKSTTPLVYGNTSEYFTIISGANAFNVNDAGTTTANTGAQVDIAIGDKYSIFYYLTTDGKKALAFLGDGKSTLPAGKANVRFVNFNSTLNGNMTISSAGTNLVPSLAYFGVSDFFPVDAAAKFSFSATGWLTAVDYDGAVVAGKSYTIWIDGNTDPANKQLIGHIFEQN</sequence>